<feature type="compositionally biased region" description="Low complexity" evidence="1">
    <location>
        <begin position="23"/>
        <end position="34"/>
    </location>
</feature>
<name>A0A4S4K9V3_9AGAM</name>
<gene>
    <name evidence="2" type="ORF">EW145_g8513</name>
</gene>
<reference evidence="2 3" key="1">
    <citation type="submission" date="2019-02" db="EMBL/GenBank/DDBJ databases">
        <title>Genome sequencing of the rare red list fungi Phellinidium pouzarii.</title>
        <authorList>
            <person name="Buettner E."/>
            <person name="Kellner H."/>
        </authorList>
    </citation>
    <scope>NUCLEOTIDE SEQUENCE [LARGE SCALE GENOMIC DNA]</scope>
    <source>
        <strain evidence="2 3">DSM 108285</strain>
    </source>
</reference>
<evidence type="ECO:0000313" key="2">
    <source>
        <dbReference type="EMBL" id="THG92989.1"/>
    </source>
</evidence>
<evidence type="ECO:0000256" key="1">
    <source>
        <dbReference type="SAM" id="MobiDB-lite"/>
    </source>
</evidence>
<dbReference type="Proteomes" id="UP000308199">
    <property type="component" value="Unassembled WGS sequence"/>
</dbReference>
<organism evidence="2 3">
    <name type="scientific">Phellinidium pouzarii</name>
    <dbReference type="NCBI Taxonomy" id="167371"/>
    <lineage>
        <taxon>Eukaryota</taxon>
        <taxon>Fungi</taxon>
        <taxon>Dikarya</taxon>
        <taxon>Basidiomycota</taxon>
        <taxon>Agaricomycotina</taxon>
        <taxon>Agaricomycetes</taxon>
        <taxon>Hymenochaetales</taxon>
        <taxon>Hymenochaetaceae</taxon>
        <taxon>Phellinidium</taxon>
    </lineage>
</organism>
<dbReference type="EMBL" id="SGPK01001449">
    <property type="protein sequence ID" value="THG92989.1"/>
    <property type="molecule type" value="Genomic_DNA"/>
</dbReference>
<dbReference type="OrthoDB" id="3259745at2759"/>
<feature type="region of interest" description="Disordered" evidence="1">
    <location>
        <begin position="181"/>
        <end position="207"/>
    </location>
</feature>
<accession>A0A4S4K9V3</accession>
<sequence length="244" mass="26991">MSLRPADMAPPPDRDRDRDRDAPLPSLPHQQLPLNGSDRRKDIPHDLPEKYSRLKRHFFLLDDKQKETNLDLQKSMERNTKLRSERNILLDRIIELEDRNKLYENHLSLVDPVFLNANKDLPPTASGAFPRSLISQRAQAAFIENLQQAMSEVNVEDPYVDPVLTSRHVGPMARKRLAEELEQRQEEQAREQKRVRRTRAAGAGAAGGSMSAAAAAAAAAKNGNGNGNGIGIGIGIGIGNVSGK</sequence>
<proteinExistence type="predicted"/>
<keyword evidence="3" id="KW-1185">Reference proteome</keyword>
<dbReference type="AlphaFoldDB" id="A0A4S4K9V3"/>
<feature type="region of interest" description="Disordered" evidence="1">
    <location>
        <begin position="1"/>
        <end position="45"/>
    </location>
</feature>
<feature type="compositionally biased region" description="Basic and acidic residues" evidence="1">
    <location>
        <begin position="12"/>
        <end position="22"/>
    </location>
</feature>
<comment type="caution">
    <text evidence="2">The sequence shown here is derived from an EMBL/GenBank/DDBJ whole genome shotgun (WGS) entry which is preliminary data.</text>
</comment>
<feature type="compositionally biased region" description="Basic and acidic residues" evidence="1">
    <location>
        <begin position="181"/>
        <end position="192"/>
    </location>
</feature>
<evidence type="ECO:0000313" key="3">
    <source>
        <dbReference type="Proteomes" id="UP000308199"/>
    </source>
</evidence>
<protein>
    <submittedName>
        <fullName evidence="2">Uncharacterized protein</fullName>
    </submittedName>
</protein>